<evidence type="ECO:0000313" key="2">
    <source>
        <dbReference type="EMBL" id="MBC8753379.1"/>
    </source>
</evidence>
<name>A0ABR7Q4V5_9FLAO</name>
<keyword evidence="3" id="KW-1185">Reference proteome</keyword>
<gene>
    <name evidence="2" type="ORF">H2O64_01770</name>
</gene>
<dbReference type="EMBL" id="JACGWS010000001">
    <property type="protein sequence ID" value="MBC8753379.1"/>
    <property type="molecule type" value="Genomic_DNA"/>
</dbReference>
<evidence type="ECO:0000313" key="3">
    <source>
        <dbReference type="Proteomes" id="UP000619238"/>
    </source>
</evidence>
<dbReference type="Pfam" id="PF07007">
    <property type="entry name" value="LprI"/>
    <property type="match status" value="1"/>
</dbReference>
<sequence>MKNLFLLLSLFITSYSFSQEDRHSIDIENGKCLENAVPTTIGSIKCEQAALASWKTELDTILKQLKADPTLINIKLLEETQAKWLAFHKSDVKFYESYYRIQYQGGTMARAAAVSYEKRHLRERVLYLLEFYEELRE</sequence>
<comment type="caution">
    <text evidence="2">The sequence shown here is derived from an EMBL/GenBank/DDBJ whole genome shotgun (WGS) entry which is preliminary data.</text>
</comment>
<dbReference type="RefSeq" id="WP_187560416.1">
    <property type="nucleotide sequence ID" value="NZ_JACGWS010000001.1"/>
</dbReference>
<dbReference type="Gene3D" id="1.20.1270.180">
    <property type="match status" value="1"/>
</dbReference>
<evidence type="ECO:0000259" key="1">
    <source>
        <dbReference type="Pfam" id="PF07007"/>
    </source>
</evidence>
<accession>A0ABR7Q4V5</accession>
<protein>
    <submittedName>
        <fullName evidence="2">DUF1311 domain-containing protein</fullName>
    </submittedName>
</protein>
<dbReference type="InterPro" id="IPR009739">
    <property type="entry name" value="LprI-like_N"/>
</dbReference>
<reference evidence="2 3" key="1">
    <citation type="submission" date="2020-07" db="EMBL/GenBank/DDBJ databases">
        <title>Description of Kordia aestuariivivens sp. nov., isolated from a tidal flat.</title>
        <authorList>
            <person name="Park S."/>
            <person name="Yoon J.-H."/>
        </authorList>
    </citation>
    <scope>NUCLEOTIDE SEQUENCE [LARGE SCALE GENOMIC DNA]</scope>
    <source>
        <strain evidence="2 3">YSTF-M3</strain>
    </source>
</reference>
<feature type="domain" description="Lysozyme inhibitor LprI-like N-terminal" evidence="1">
    <location>
        <begin position="37"/>
        <end position="128"/>
    </location>
</feature>
<organism evidence="2 3">
    <name type="scientific">Kordia aestuariivivens</name>
    <dbReference type="NCBI Taxonomy" id="2759037"/>
    <lineage>
        <taxon>Bacteria</taxon>
        <taxon>Pseudomonadati</taxon>
        <taxon>Bacteroidota</taxon>
        <taxon>Flavobacteriia</taxon>
        <taxon>Flavobacteriales</taxon>
        <taxon>Flavobacteriaceae</taxon>
        <taxon>Kordia</taxon>
    </lineage>
</organism>
<dbReference type="Proteomes" id="UP000619238">
    <property type="component" value="Unassembled WGS sequence"/>
</dbReference>
<proteinExistence type="predicted"/>